<feature type="non-terminal residue" evidence="3">
    <location>
        <position position="1"/>
    </location>
</feature>
<feature type="transmembrane region" description="Helical" evidence="1">
    <location>
        <begin position="42"/>
        <end position="63"/>
    </location>
</feature>
<keyword evidence="1" id="KW-0812">Transmembrane</keyword>
<name>A0ABV9P5Y3_9FLAO</name>
<evidence type="ECO:0000256" key="1">
    <source>
        <dbReference type="SAM" id="Phobius"/>
    </source>
</evidence>
<sequence>TFTRMKLTPNKYSLIAFLLMGFTAMAKQGPPPPAAAPPPPGFPINDNLMVLMFLGVFFSFLFLKKYFNLSKKA</sequence>
<comment type="caution">
    <text evidence="3">The sequence shown here is derived from an EMBL/GenBank/DDBJ whole genome shotgun (WGS) entry which is preliminary data.</text>
</comment>
<keyword evidence="4" id="KW-1185">Reference proteome</keyword>
<protein>
    <submittedName>
        <fullName evidence="3">Uncharacterized protein</fullName>
    </submittedName>
</protein>
<accession>A0ABV9P5Y3</accession>
<keyword evidence="2" id="KW-0732">Signal</keyword>
<dbReference type="EMBL" id="JBHSGW010000009">
    <property type="protein sequence ID" value="MFC4739815.1"/>
    <property type="molecule type" value="Genomic_DNA"/>
</dbReference>
<dbReference type="Proteomes" id="UP001595885">
    <property type="component" value="Unassembled WGS sequence"/>
</dbReference>
<reference evidence="4" key="1">
    <citation type="journal article" date="2019" name="Int. J. Syst. Evol. Microbiol.">
        <title>The Global Catalogue of Microorganisms (GCM) 10K type strain sequencing project: providing services to taxonomists for standard genome sequencing and annotation.</title>
        <authorList>
            <consortium name="The Broad Institute Genomics Platform"/>
            <consortium name="The Broad Institute Genome Sequencing Center for Infectious Disease"/>
            <person name="Wu L."/>
            <person name="Ma J."/>
        </authorList>
    </citation>
    <scope>NUCLEOTIDE SEQUENCE [LARGE SCALE GENOMIC DNA]</scope>
    <source>
        <strain evidence="4">CCUG 50349</strain>
    </source>
</reference>
<dbReference type="RefSeq" id="WP_379739974.1">
    <property type="nucleotide sequence ID" value="NZ_JBHSGW010000009.1"/>
</dbReference>
<proteinExistence type="predicted"/>
<evidence type="ECO:0000256" key="2">
    <source>
        <dbReference type="SAM" id="SignalP"/>
    </source>
</evidence>
<evidence type="ECO:0000313" key="3">
    <source>
        <dbReference type="EMBL" id="MFC4739815.1"/>
    </source>
</evidence>
<organism evidence="3 4">
    <name type="scientific">Flavobacterium ponti</name>
    <dbReference type="NCBI Taxonomy" id="665133"/>
    <lineage>
        <taxon>Bacteria</taxon>
        <taxon>Pseudomonadati</taxon>
        <taxon>Bacteroidota</taxon>
        <taxon>Flavobacteriia</taxon>
        <taxon>Flavobacteriales</taxon>
        <taxon>Flavobacteriaceae</taxon>
        <taxon>Flavobacterium</taxon>
    </lineage>
</organism>
<feature type="signal peptide" evidence="2">
    <location>
        <begin position="1"/>
        <end position="26"/>
    </location>
</feature>
<keyword evidence="1" id="KW-0472">Membrane</keyword>
<keyword evidence="1" id="KW-1133">Transmembrane helix</keyword>
<feature type="chain" id="PRO_5046006427" evidence="2">
    <location>
        <begin position="27"/>
        <end position="73"/>
    </location>
</feature>
<evidence type="ECO:0000313" key="4">
    <source>
        <dbReference type="Proteomes" id="UP001595885"/>
    </source>
</evidence>
<gene>
    <name evidence="3" type="ORF">ACFO3U_07400</name>
</gene>